<feature type="domain" description="Terminase large subunit gp17-like C-terminal" evidence="2">
    <location>
        <begin position="308"/>
        <end position="451"/>
    </location>
</feature>
<dbReference type="InterPro" id="IPR035421">
    <property type="entry name" value="Terminase_6C"/>
</dbReference>
<dbReference type="NCBIfam" id="TIGR01630">
    <property type="entry name" value="psiM2_ORF9"/>
    <property type="match status" value="1"/>
</dbReference>
<dbReference type="AlphaFoldDB" id="A0A1G8F4I2"/>
<evidence type="ECO:0000259" key="2">
    <source>
        <dbReference type="Pfam" id="PF17289"/>
    </source>
</evidence>
<evidence type="ECO:0000313" key="4">
    <source>
        <dbReference type="Proteomes" id="UP000198956"/>
    </source>
</evidence>
<keyword evidence="1" id="KW-1188">Viral release from host cell</keyword>
<protein>
    <submittedName>
        <fullName evidence="3">Phage uncharacterized protein (Putative large terminase), C-terminal domain-containing protein</fullName>
    </submittedName>
</protein>
<accession>A0A1G8F4I2</accession>
<evidence type="ECO:0000313" key="3">
    <source>
        <dbReference type="EMBL" id="SDH77032.1"/>
    </source>
</evidence>
<dbReference type="InterPro" id="IPR006517">
    <property type="entry name" value="Phage_terminase_lsu-like_C"/>
</dbReference>
<name>A0A1G8F4I2_ANETH</name>
<organism evidence="3 4">
    <name type="scientific">Aneurinibacillus thermoaerophilus</name>
    <dbReference type="NCBI Taxonomy" id="143495"/>
    <lineage>
        <taxon>Bacteria</taxon>
        <taxon>Bacillati</taxon>
        <taxon>Bacillota</taxon>
        <taxon>Bacilli</taxon>
        <taxon>Bacillales</taxon>
        <taxon>Paenibacillaceae</taxon>
        <taxon>Aneurinibacillus group</taxon>
        <taxon>Aneurinibacillus</taxon>
    </lineage>
</organism>
<dbReference type="Proteomes" id="UP000198956">
    <property type="component" value="Unassembled WGS sequence"/>
</dbReference>
<sequence>MQNLTSEARIQIAQQAREELARRSYRDYVERVHFGSYTHFRHTELICQHLQPIADGEQRFIMIEMPPRHGKSMTVTETFPSYYIGRNPGKRVIATSYADSLARKFGRLNRQKIEQFGQQLFGVEISSENAASNNWSLEGHHGGMIATGIGGSITGEGADLLLIDDPFKNAEEANSPTIREKVWAEWESTLSTRLHKGGSVIIIMTRWHEDDLIGRLLQRSPHDWIRLRLPAIAEDEDDLLGRKLGEALCPELGFDEEWAEKKKIEVGSRTWAALFQQRPAPESGTIIKREWWKFYRQAPSHFHEMLQSWDCTFKDADSSDYVVGQVWGRIGADKYLLDQVRAKMNLPATLQAIRTMSAKWPLAILKLIEDKANGPAVIQMLSREIAGLVAVNPEGGKVVRAQAVSPEIEAGNIFLPDPSIAPWIHDFIEECSMFPNGKYDDQVDAMTQALARWHIVEPEKFVVAPFIGGIKRG</sequence>
<evidence type="ECO:0000256" key="1">
    <source>
        <dbReference type="ARBA" id="ARBA00022612"/>
    </source>
</evidence>
<dbReference type="InterPro" id="IPR027417">
    <property type="entry name" value="P-loop_NTPase"/>
</dbReference>
<proteinExistence type="predicted"/>
<dbReference type="RefSeq" id="WP_091261419.1">
    <property type="nucleotide sequence ID" value="NZ_FNDE01000056.1"/>
</dbReference>
<dbReference type="EMBL" id="FNDE01000056">
    <property type="protein sequence ID" value="SDH77032.1"/>
    <property type="molecule type" value="Genomic_DNA"/>
</dbReference>
<reference evidence="3 4" key="1">
    <citation type="submission" date="2016-10" db="EMBL/GenBank/DDBJ databases">
        <authorList>
            <person name="de Groot N.N."/>
        </authorList>
    </citation>
    <scope>NUCLEOTIDE SEQUENCE [LARGE SCALE GENOMIC DNA]</scope>
    <source>
        <strain evidence="3 4">L 420-91</strain>
    </source>
</reference>
<dbReference type="OrthoDB" id="9771580at2"/>
<dbReference type="Gene3D" id="3.40.50.300">
    <property type="entry name" value="P-loop containing nucleotide triphosphate hydrolases"/>
    <property type="match status" value="1"/>
</dbReference>
<dbReference type="Pfam" id="PF03237">
    <property type="entry name" value="Terminase_6N"/>
    <property type="match status" value="1"/>
</dbReference>
<dbReference type="Pfam" id="PF17289">
    <property type="entry name" value="Terminase_6C"/>
    <property type="match status" value="1"/>
</dbReference>
<gene>
    <name evidence="3" type="ORF">SAMN04489735_10564</name>
</gene>
<dbReference type="Gene3D" id="3.30.420.240">
    <property type="match status" value="1"/>
</dbReference>